<comment type="caution">
    <text evidence="1">The sequence shown here is derived from an EMBL/GenBank/DDBJ whole genome shotgun (WGS) entry which is preliminary data.</text>
</comment>
<dbReference type="GO" id="GO:0106335">
    <property type="term" value="F:tRNA (5-carboxymethyluridine(34)-5-O)-methyltransferase activity"/>
    <property type="evidence" value="ECO:0007669"/>
    <property type="project" value="UniProtKB-EC"/>
</dbReference>
<protein>
    <submittedName>
        <fullName evidence="1">Alkylated DNA repair protein alkB 8</fullName>
        <ecNumber evidence="1">2.1.1.229</ecNumber>
    </submittedName>
</protein>
<keyword evidence="1" id="KW-0489">Methyltransferase</keyword>
<accession>A0A9W9ZL83</accession>
<reference evidence="1" key="1">
    <citation type="submission" date="2023-01" db="EMBL/GenBank/DDBJ databases">
        <title>Genome assembly of the deep-sea coral Lophelia pertusa.</title>
        <authorList>
            <person name="Herrera S."/>
            <person name="Cordes E."/>
        </authorList>
    </citation>
    <scope>NUCLEOTIDE SEQUENCE</scope>
    <source>
        <strain evidence="1">USNM1676648</strain>
        <tissue evidence="1">Polyp</tissue>
    </source>
</reference>
<keyword evidence="1" id="KW-0808">Transferase</keyword>
<evidence type="ECO:0000313" key="2">
    <source>
        <dbReference type="Proteomes" id="UP001163046"/>
    </source>
</evidence>
<dbReference type="Proteomes" id="UP001163046">
    <property type="component" value="Unassembled WGS sequence"/>
</dbReference>
<name>A0A9W9ZL83_9CNID</name>
<dbReference type="AlphaFoldDB" id="A0A9W9ZL83"/>
<dbReference type="OrthoDB" id="271595at2759"/>
<organism evidence="1 2">
    <name type="scientific">Desmophyllum pertusum</name>
    <dbReference type="NCBI Taxonomy" id="174260"/>
    <lineage>
        <taxon>Eukaryota</taxon>
        <taxon>Metazoa</taxon>
        <taxon>Cnidaria</taxon>
        <taxon>Anthozoa</taxon>
        <taxon>Hexacorallia</taxon>
        <taxon>Scleractinia</taxon>
        <taxon>Caryophylliina</taxon>
        <taxon>Caryophylliidae</taxon>
        <taxon>Desmophyllum</taxon>
    </lineage>
</organism>
<dbReference type="GO" id="GO:0032259">
    <property type="term" value="P:methylation"/>
    <property type="evidence" value="ECO:0007669"/>
    <property type="project" value="UniProtKB-KW"/>
</dbReference>
<evidence type="ECO:0000313" key="1">
    <source>
        <dbReference type="EMBL" id="KAJ7383778.1"/>
    </source>
</evidence>
<sequence>MTEFPVFVRCYWIVSRRMWTFKPDQMTVNEYKPGQAVTMEFRHPDGLHVPVVLRGEFACNGQEKVDIFGSHG</sequence>
<keyword evidence="2" id="KW-1185">Reference proteome</keyword>
<dbReference type="EMBL" id="MU825895">
    <property type="protein sequence ID" value="KAJ7383778.1"/>
    <property type="molecule type" value="Genomic_DNA"/>
</dbReference>
<proteinExistence type="predicted"/>
<gene>
    <name evidence="1" type="primary">ALKBH8</name>
    <name evidence="1" type="ORF">OS493_026311</name>
</gene>
<dbReference type="EC" id="2.1.1.229" evidence="1"/>